<evidence type="ECO:0000313" key="2">
    <source>
        <dbReference type="EMBL" id="KAF4145370.1"/>
    </source>
</evidence>
<dbReference type="AlphaFoldDB" id="A0A8S9UXG9"/>
<dbReference type="Proteomes" id="UP000704712">
    <property type="component" value="Unassembled WGS sequence"/>
</dbReference>
<feature type="region of interest" description="Disordered" evidence="1">
    <location>
        <begin position="61"/>
        <end position="93"/>
    </location>
</feature>
<proteinExistence type="predicted"/>
<dbReference type="EMBL" id="JAACNO010000735">
    <property type="protein sequence ID" value="KAF4145370.1"/>
    <property type="molecule type" value="Genomic_DNA"/>
</dbReference>
<accession>A0A8S9UXG9</accession>
<comment type="caution">
    <text evidence="2">The sequence shown here is derived from an EMBL/GenBank/DDBJ whole genome shotgun (WGS) entry which is preliminary data.</text>
</comment>
<reference evidence="2" key="1">
    <citation type="submission" date="2020-03" db="EMBL/GenBank/DDBJ databases">
        <title>Hybrid Assembly of Korean Phytophthora infestans isolates.</title>
        <authorList>
            <person name="Prokchorchik M."/>
            <person name="Lee Y."/>
            <person name="Seo J."/>
            <person name="Cho J.-H."/>
            <person name="Park Y.-E."/>
            <person name="Jang D.-C."/>
            <person name="Im J.-S."/>
            <person name="Choi J.-G."/>
            <person name="Park H.-J."/>
            <person name="Lee G.-B."/>
            <person name="Lee Y.-G."/>
            <person name="Hong S.-Y."/>
            <person name="Cho K."/>
            <person name="Sohn K.H."/>
        </authorList>
    </citation>
    <scope>NUCLEOTIDE SEQUENCE</scope>
    <source>
        <strain evidence="2">KR_2_A2</strain>
    </source>
</reference>
<gene>
    <name evidence="2" type="ORF">GN958_ATG05400</name>
</gene>
<evidence type="ECO:0000313" key="3">
    <source>
        <dbReference type="Proteomes" id="UP000704712"/>
    </source>
</evidence>
<feature type="non-terminal residue" evidence="2">
    <location>
        <position position="1"/>
    </location>
</feature>
<organism evidence="2 3">
    <name type="scientific">Phytophthora infestans</name>
    <name type="common">Potato late blight agent</name>
    <name type="synonym">Botrytis infestans</name>
    <dbReference type="NCBI Taxonomy" id="4787"/>
    <lineage>
        <taxon>Eukaryota</taxon>
        <taxon>Sar</taxon>
        <taxon>Stramenopiles</taxon>
        <taxon>Oomycota</taxon>
        <taxon>Peronosporomycetes</taxon>
        <taxon>Peronosporales</taxon>
        <taxon>Peronosporaceae</taxon>
        <taxon>Phytophthora</taxon>
    </lineage>
</organism>
<sequence>RNDWHQREVETLTGETKNRLEVRAAIIRWKSGSASTEKEEGLKKVKSQMLAEIEMPRANLAEVSSRNRRRSETLKDQGGRVKCPQDYEVNPQR</sequence>
<feature type="compositionally biased region" description="Basic and acidic residues" evidence="1">
    <location>
        <begin position="70"/>
        <end position="85"/>
    </location>
</feature>
<protein>
    <submittedName>
        <fullName evidence="2">Uncharacterized protein</fullName>
    </submittedName>
</protein>
<evidence type="ECO:0000256" key="1">
    <source>
        <dbReference type="SAM" id="MobiDB-lite"/>
    </source>
</evidence>
<name>A0A8S9UXG9_PHYIN</name>